<feature type="non-terminal residue" evidence="1">
    <location>
        <position position="1"/>
    </location>
</feature>
<accession>A0A0F9ESG3</accession>
<sequence length="175" mass="20253">LERQLTEGELPDFLELEKIRREKKLKVSNKQTFNSDWNWDNEQILNPMINSLREAGRRWGHGLVDPINIRFTGGIGEDDNMSALNDFRYTVAMALIIFRNQGYEHCIYIVSNHLVYTTAQTHLDPTTLLSEVERIIADPHVANWQVDTNLNDIMIFKSTNPTIQLELRTGVLTLE</sequence>
<evidence type="ECO:0000313" key="1">
    <source>
        <dbReference type="EMBL" id="KKL47845.1"/>
    </source>
</evidence>
<dbReference type="AlphaFoldDB" id="A0A0F9ESG3"/>
<dbReference type="EMBL" id="LAZR01033523">
    <property type="protein sequence ID" value="KKL47845.1"/>
    <property type="molecule type" value="Genomic_DNA"/>
</dbReference>
<name>A0A0F9ESG3_9ZZZZ</name>
<reference evidence="1" key="1">
    <citation type="journal article" date="2015" name="Nature">
        <title>Complex archaea that bridge the gap between prokaryotes and eukaryotes.</title>
        <authorList>
            <person name="Spang A."/>
            <person name="Saw J.H."/>
            <person name="Jorgensen S.L."/>
            <person name="Zaremba-Niedzwiedzka K."/>
            <person name="Martijn J."/>
            <person name="Lind A.E."/>
            <person name="van Eijk R."/>
            <person name="Schleper C."/>
            <person name="Guy L."/>
            <person name="Ettema T.J."/>
        </authorList>
    </citation>
    <scope>NUCLEOTIDE SEQUENCE</scope>
</reference>
<protein>
    <submittedName>
        <fullName evidence="1">Uncharacterized protein</fullName>
    </submittedName>
</protein>
<gene>
    <name evidence="1" type="ORF">LCGC14_2331450</name>
</gene>
<organism evidence="1">
    <name type="scientific">marine sediment metagenome</name>
    <dbReference type="NCBI Taxonomy" id="412755"/>
    <lineage>
        <taxon>unclassified sequences</taxon>
        <taxon>metagenomes</taxon>
        <taxon>ecological metagenomes</taxon>
    </lineage>
</organism>
<proteinExistence type="predicted"/>
<comment type="caution">
    <text evidence="1">The sequence shown here is derived from an EMBL/GenBank/DDBJ whole genome shotgun (WGS) entry which is preliminary data.</text>
</comment>